<evidence type="ECO:0000313" key="3">
    <source>
        <dbReference type="Proteomes" id="UP000652219"/>
    </source>
</evidence>
<keyword evidence="3" id="KW-1185">Reference proteome</keyword>
<accession>A0A8H6MIV6</accession>
<sequence length="411" mass="46936">MVKGAKILGFMFNAQKVVSPVSWSFEPGIPDRHIPETWVTLMLGTHKDLTNGRGGGREPYISLWDDEGRRLGQHWVENYKYIPDNNELDKHVYKIQHLQNRDPSRTTRYVMISQFKMDDICLAAVQVSNGKESTVWHGDLGEYCGVKWFLSERSLPGKPDLKPKCVWLSTEKGAARSISWHTNDMLGTPSKLEQYKKDQKKYLCESTPRFGWWFNLGPSATPPFYRPPLKYAFDKEAKQEGGMISPTDTFDIKLNYFDKDVAWMYNPAGTWDKMAETENLKLGKRSQYPEPESPEVQQSEASNSTERRDIKRRGFNKDPSHLIITEAEGHEASLVCNSSSSYGWDVASRREGKYCDMTVRKLYDLCDSIHKSNCFDLERKVLVGHGGISARGEVSALGVPKKAYDSTAHWK</sequence>
<dbReference type="Proteomes" id="UP000652219">
    <property type="component" value="Unassembled WGS sequence"/>
</dbReference>
<feature type="compositionally biased region" description="Low complexity" evidence="1">
    <location>
        <begin position="286"/>
        <end position="300"/>
    </location>
</feature>
<evidence type="ECO:0000256" key="1">
    <source>
        <dbReference type="SAM" id="MobiDB-lite"/>
    </source>
</evidence>
<evidence type="ECO:0000313" key="2">
    <source>
        <dbReference type="EMBL" id="KAF6786170.1"/>
    </source>
</evidence>
<organism evidence="2 3">
    <name type="scientific">Colletotrichum sojae</name>
    <dbReference type="NCBI Taxonomy" id="2175907"/>
    <lineage>
        <taxon>Eukaryota</taxon>
        <taxon>Fungi</taxon>
        <taxon>Dikarya</taxon>
        <taxon>Ascomycota</taxon>
        <taxon>Pezizomycotina</taxon>
        <taxon>Sordariomycetes</taxon>
        <taxon>Hypocreomycetidae</taxon>
        <taxon>Glomerellales</taxon>
        <taxon>Glomerellaceae</taxon>
        <taxon>Colletotrichum</taxon>
        <taxon>Colletotrichum orchidearum species complex</taxon>
    </lineage>
</organism>
<dbReference type="EMBL" id="WIGN01000654">
    <property type="protein sequence ID" value="KAF6786170.1"/>
    <property type="molecule type" value="Genomic_DNA"/>
</dbReference>
<dbReference type="AlphaFoldDB" id="A0A8H6MIV6"/>
<comment type="caution">
    <text evidence="2">The sequence shown here is derived from an EMBL/GenBank/DDBJ whole genome shotgun (WGS) entry which is preliminary data.</text>
</comment>
<reference evidence="2 3" key="1">
    <citation type="journal article" date="2020" name="Phytopathology">
        <title>Genome Sequence Resources of Colletotrichum truncatum, C. plurivorum, C. musicola, and C. sojae: Four Species Pathogenic to Soybean (Glycine max).</title>
        <authorList>
            <person name="Rogerio F."/>
            <person name="Boufleur T.R."/>
            <person name="Ciampi-Guillardi M."/>
            <person name="Sukno S.A."/>
            <person name="Thon M.R."/>
            <person name="Massola Junior N.S."/>
            <person name="Baroncelli R."/>
        </authorList>
    </citation>
    <scope>NUCLEOTIDE SEQUENCE [LARGE SCALE GENOMIC DNA]</scope>
    <source>
        <strain evidence="2 3">LFN0009</strain>
    </source>
</reference>
<feature type="region of interest" description="Disordered" evidence="1">
    <location>
        <begin position="284"/>
        <end position="312"/>
    </location>
</feature>
<proteinExistence type="predicted"/>
<gene>
    <name evidence="2" type="ORF">CSOJ01_15462</name>
</gene>
<protein>
    <submittedName>
        <fullName evidence="2">Uncharacterized protein</fullName>
    </submittedName>
</protein>
<name>A0A8H6MIV6_9PEZI</name>